<dbReference type="STRING" id="269797.Mbar_A0699"/>
<evidence type="ECO:0000256" key="5">
    <source>
        <dbReference type="SAM" id="Phobius"/>
    </source>
</evidence>
<accession>Q46EL5</accession>
<dbReference type="GO" id="GO:0031012">
    <property type="term" value="C:extracellular matrix"/>
    <property type="evidence" value="ECO:0007669"/>
    <property type="project" value="InterPro"/>
</dbReference>
<evidence type="ECO:0000313" key="7">
    <source>
        <dbReference type="EMBL" id="AAZ69677.1"/>
    </source>
</evidence>
<feature type="transmembrane region" description="Helical" evidence="5">
    <location>
        <begin position="194"/>
        <end position="214"/>
    </location>
</feature>
<dbReference type="InterPro" id="IPR006026">
    <property type="entry name" value="Peptidase_Metallo"/>
</dbReference>
<reference evidence="7" key="1">
    <citation type="submission" date="2006-06" db="EMBL/GenBank/DDBJ databases">
        <title>Complete sequence of chromosome 1 of Methanosarcina barkeri str. fusaro.</title>
        <authorList>
            <person name="Copeland A."/>
            <person name="Lucas S."/>
            <person name="Lapidus A."/>
            <person name="Barry K."/>
            <person name="Detter J.C."/>
            <person name="Glavina T."/>
            <person name="Hammon N."/>
            <person name="Israni S."/>
            <person name="Pitluck S."/>
            <person name="Goodwin L.A."/>
            <person name="Saunders E.H."/>
            <person name="Schmutz J."/>
            <person name="Larimer F."/>
            <person name="Land M."/>
            <person name="Anderson I."/>
            <person name="Richardson P."/>
        </authorList>
    </citation>
    <scope>NUCLEOTIDE SEQUENCE</scope>
    <source>
        <strain evidence="7">Fusaro</strain>
    </source>
</reference>
<keyword evidence="3" id="KW-0378">Hydrolase</keyword>
<evidence type="ECO:0000259" key="6">
    <source>
        <dbReference type="SMART" id="SM00235"/>
    </source>
</evidence>
<dbReference type="EMBL" id="CP000099">
    <property type="protein sequence ID" value="AAZ69677.1"/>
    <property type="molecule type" value="Genomic_DNA"/>
</dbReference>
<dbReference type="InterPro" id="IPR024079">
    <property type="entry name" value="MetalloPept_cat_dom_sf"/>
</dbReference>
<gene>
    <name evidence="7" type="ordered locus">Mbar_A0699</name>
</gene>
<keyword evidence="5" id="KW-0812">Transmembrane</keyword>
<keyword evidence="4" id="KW-0862">Zinc</keyword>
<name>Q46EL5_METBF</name>
<dbReference type="PaxDb" id="269797-Mbar_A0699"/>
<dbReference type="InterPro" id="IPR001818">
    <property type="entry name" value="Pept_M10_metallopeptidase"/>
</dbReference>
<keyword evidence="2" id="KW-0479">Metal-binding</keyword>
<dbReference type="PANTHER" id="PTHR10201">
    <property type="entry name" value="MATRIX METALLOPROTEINASE"/>
    <property type="match status" value="1"/>
</dbReference>
<dbReference type="CDD" id="cd04279">
    <property type="entry name" value="ZnMc_MMP_like_1"/>
    <property type="match status" value="1"/>
</dbReference>
<dbReference type="KEGG" id="mba:Mbar_A0699"/>
<evidence type="ECO:0000256" key="2">
    <source>
        <dbReference type="ARBA" id="ARBA00022723"/>
    </source>
</evidence>
<keyword evidence="5" id="KW-0472">Membrane</keyword>
<dbReference type="GO" id="GO:0006508">
    <property type="term" value="P:proteolysis"/>
    <property type="evidence" value="ECO:0007669"/>
    <property type="project" value="UniProtKB-KW"/>
</dbReference>
<dbReference type="eggNOG" id="arCOG04994">
    <property type="taxonomic scope" value="Archaea"/>
</dbReference>
<dbReference type="AlphaFoldDB" id="Q46EL5"/>
<dbReference type="SUPFAM" id="SSF55486">
    <property type="entry name" value="Metalloproteases ('zincins'), catalytic domain"/>
    <property type="match status" value="1"/>
</dbReference>
<dbReference type="Pfam" id="PF00413">
    <property type="entry name" value="Peptidase_M10"/>
    <property type="match status" value="1"/>
</dbReference>
<dbReference type="Gene3D" id="3.40.390.10">
    <property type="entry name" value="Collagenase (Catalytic Domain)"/>
    <property type="match status" value="1"/>
</dbReference>
<keyword evidence="1" id="KW-0645">Protease</keyword>
<keyword evidence="5" id="KW-1133">Transmembrane helix</keyword>
<evidence type="ECO:0000256" key="4">
    <source>
        <dbReference type="ARBA" id="ARBA00022833"/>
    </source>
</evidence>
<protein>
    <recommendedName>
        <fullName evidence="6">Peptidase metallopeptidase domain-containing protein</fullName>
    </recommendedName>
</protein>
<sequence length="229" mass="26200">MYRVRFSFMLLLMVLILPTVSAVSEANPEKILDYPWDHSPITVYIDDSNVPEHYSPSYYAQIEKAMEYWEEGGNGNLEFTPVFKLVDSKEADIRIKWVENLENVEGAPQGVAGYASPRVSDGRFVRVDIVLEVGNYQGRAWYQYGDATMLSIAKHEFGHALGLGHSSNRKDIMYPEYEQREDINPLLLSKYGPILQMAALAALVVLLSLGVSWLRSRKKRKKLENKYFK</sequence>
<dbReference type="SMART" id="SM00235">
    <property type="entry name" value="ZnMc"/>
    <property type="match status" value="1"/>
</dbReference>
<dbReference type="GO" id="GO:0004222">
    <property type="term" value="F:metalloendopeptidase activity"/>
    <property type="evidence" value="ECO:0007669"/>
    <property type="project" value="InterPro"/>
</dbReference>
<dbReference type="GO" id="GO:0008270">
    <property type="term" value="F:zinc ion binding"/>
    <property type="evidence" value="ECO:0007669"/>
    <property type="project" value="InterPro"/>
</dbReference>
<feature type="domain" description="Peptidase metallopeptidase" evidence="6">
    <location>
        <begin position="32"/>
        <end position="193"/>
    </location>
</feature>
<dbReference type="HOGENOM" id="CLU_105303_0_0_2"/>
<proteinExistence type="predicted"/>
<evidence type="ECO:0000256" key="1">
    <source>
        <dbReference type="ARBA" id="ARBA00022670"/>
    </source>
</evidence>
<organism evidence="7">
    <name type="scientific">Methanosarcina barkeri (strain Fusaro / DSM 804)</name>
    <dbReference type="NCBI Taxonomy" id="269797"/>
    <lineage>
        <taxon>Archaea</taxon>
        <taxon>Methanobacteriati</taxon>
        <taxon>Methanobacteriota</taxon>
        <taxon>Stenosarchaea group</taxon>
        <taxon>Methanomicrobia</taxon>
        <taxon>Methanosarcinales</taxon>
        <taxon>Methanosarcinaceae</taxon>
        <taxon>Methanosarcina</taxon>
    </lineage>
</organism>
<evidence type="ECO:0000256" key="3">
    <source>
        <dbReference type="ARBA" id="ARBA00022801"/>
    </source>
</evidence>